<dbReference type="PANTHER" id="PTHR46060:SF2">
    <property type="entry name" value="HISTONE-LYSINE N-METHYLTRANSFERASE SETMAR"/>
    <property type="match status" value="1"/>
</dbReference>
<dbReference type="GO" id="GO:0000729">
    <property type="term" value="P:DNA double-strand break processing"/>
    <property type="evidence" value="ECO:0007669"/>
    <property type="project" value="TreeGrafter"/>
</dbReference>
<organism evidence="1 2">
    <name type="scientific">Pararge aegeria aegeria</name>
    <dbReference type="NCBI Taxonomy" id="348720"/>
    <lineage>
        <taxon>Eukaryota</taxon>
        <taxon>Metazoa</taxon>
        <taxon>Ecdysozoa</taxon>
        <taxon>Arthropoda</taxon>
        <taxon>Hexapoda</taxon>
        <taxon>Insecta</taxon>
        <taxon>Pterygota</taxon>
        <taxon>Neoptera</taxon>
        <taxon>Endopterygota</taxon>
        <taxon>Lepidoptera</taxon>
        <taxon>Glossata</taxon>
        <taxon>Ditrysia</taxon>
        <taxon>Papilionoidea</taxon>
        <taxon>Nymphalidae</taxon>
        <taxon>Satyrinae</taxon>
        <taxon>Satyrini</taxon>
        <taxon>Parargina</taxon>
        <taxon>Pararge</taxon>
    </lineage>
</organism>
<comment type="caution">
    <text evidence="1">The sequence shown here is derived from an EMBL/GenBank/DDBJ whole genome shotgun (WGS) entry which is preliminary data.</text>
</comment>
<dbReference type="GO" id="GO:0006303">
    <property type="term" value="P:double-strand break repair via nonhomologous end joining"/>
    <property type="evidence" value="ECO:0007669"/>
    <property type="project" value="TreeGrafter"/>
</dbReference>
<dbReference type="InterPro" id="IPR036388">
    <property type="entry name" value="WH-like_DNA-bd_sf"/>
</dbReference>
<dbReference type="InterPro" id="IPR036397">
    <property type="entry name" value="RNaseH_sf"/>
</dbReference>
<dbReference type="GO" id="GO:0031297">
    <property type="term" value="P:replication fork processing"/>
    <property type="evidence" value="ECO:0007669"/>
    <property type="project" value="TreeGrafter"/>
</dbReference>
<name>A0A8S4S7X8_9NEOP</name>
<dbReference type="GO" id="GO:0003697">
    <property type="term" value="F:single-stranded DNA binding"/>
    <property type="evidence" value="ECO:0007669"/>
    <property type="project" value="TreeGrafter"/>
</dbReference>
<dbReference type="GO" id="GO:0046975">
    <property type="term" value="F:histone H3K36 methyltransferase activity"/>
    <property type="evidence" value="ECO:0007669"/>
    <property type="project" value="TreeGrafter"/>
</dbReference>
<gene>
    <name evidence="1" type="primary">jg23911</name>
    <name evidence="1" type="ORF">PAEG_LOCUS21509</name>
</gene>
<sequence>MVIYKTGVCVLSWHHCCKLQAARRIDNVYGAGVETKVDNEELKAVVEADPSQTASELAAGCDVSDKTVLFRLNKIGKVKKLQSWVPHELSAANRQTRVDCSVTLLNWSNNEGILNRIIIFDKKWIPITIADCNS</sequence>
<dbReference type="Proteomes" id="UP000838756">
    <property type="component" value="Unassembled WGS sequence"/>
</dbReference>
<dbReference type="Gene3D" id="3.30.420.10">
    <property type="entry name" value="Ribonuclease H-like superfamily/Ribonuclease H"/>
    <property type="match status" value="1"/>
</dbReference>
<dbReference type="AlphaFoldDB" id="A0A8S4S7X8"/>
<dbReference type="GO" id="GO:0035861">
    <property type="term" value="C:site of double-strand break"/>
    <property type="evidence" value="ECO:0007669"/>
    <property type="project" value="TreeGrafter"/>
</dbReference>
<dbReference type="EMBL" id="CAKXAJ010025951">
    <property type="protein sequence ID" value="CAH2247078.1"/>
    <property type="molecule type" value="Genomic_DNA"/>
</dbReference>
<keyword evidence="2" id="KW-1185">Reference proteome</keyword>
<dbReference type="GO" id="GO:0044547">
    <property type="term" value="F:DNA topoisomerase binding"/>
    <property type="evidence" value="ECO:0007669"/>
    <property type="project" value="TreeGrafter"/>
</dbReference>
<evidence type="ECO:0000313" key="1">
    <source>
        <dbReference type="EMBL" id="CAH2247078.1"/>
    </source>
</evidence>
<dbReference type="GO" id="GO:0005634">
    <property type="term" value="C:nucleus"/>
    <property type="evidence" value="ECO:0007669"/>
    <property type="project" value="TreeGrafter"/>
</dbReference>
<dbReference type="GO" id="GO:0000014">
    <property type="term" value="F:single-stranded DNA endodeoxyribonuclease activity"/>
    <property type="evidence" value="ECO:0007669"/>
    <property type="project" value="TreeGrafter"/>
</dbReference>
<dbReference type="GO" id="GO:0044774">
    <property type="term" value="P:mitotic DNA integrity checkpoint signaling"/>
    <property type="evidence" value="ECO:0007669"/>
    <property type="project" value="TreeGrafter"/>
</dbReference>
<dbReference type="GO" id="GO:0042800">
    <property type="term" value="F:histone H3K4 methyltransferase activity"/>
    <property type="evidence" value="ECO:0007669"/>
    <property type="project" value="TreeGrafter"/>
</dbReference>
<evidence type="ECO:0000313" key="2">
    <source>
        <dbReference type="Proteomes" id="UP000838756"/>
    </source>
</evidence>
<dbReference type="GO" id="GO:0000793">
    <property type="term" value="C:condensed chromosome"/>
    <property type="evidence" value="ECO:0007669"/>
    <property type="project" value="TreeGrafter"/>
</dbReference>
<accession>A0A8S4S7X8</accession>
<dbReference type="InterPro" id="IPR052709">
    <property type="entry name" value="Transposase-MT_Hybrid"/>
</dbReference>
<protein>
    <submittedName>
        <fullName evidence="1">Jg23911 protein</fullName>
    </submittedName>
</protein>
<proteinExistence type="predicted"/>
<dbReference type="PANTHER" id="PTHR46060">
    <property type="entry name" value="MARINER MOS1 TRANSPOSASE-LIKE PROTEIN"/>
    <property type="match status" value="1"/>
</dbReference>
<dbReference type="GO" id="GO:0003690">
    <property type="term" value="F:double-stranded DNA binding"/>
    <property type="evidence" value="ECO:0007669"/>
    <property type="project" value="TreeGrafter"/>
</dbReference>
<dbReference type="OrthoDB" id="616263at2759"/>
<dbReference type="Gene3D" id="1.10.10.10">
    <property type="entry name" value="Winged helix-like DNA-binding domain superfamily/Winged helix DNA-binding domain"/>
    <property type="match status" value="1"/>
</dbReference>
<reference evidence="1" key="1">
    <citation type="submission" date="2022-03" db="EMBL/GenBank/DDBJ databases">
        <authorList>
            <person name="Lindestad O."/>
        </authorList>
    </citation>
    <scope>NUCLEOTIDE SEQUENCE</scope>
</reference>
<dbReference type="GO" id="GO:0015074">
    <property type="term" value="P:DNA integration"/>
    <property type="evidence" value="ECO:0007669"/>
    <property type="project" value="TreeGrafter"/>
</dbReference>